<dbReference type="SUPFAM" id="SSF64484">
    <property type="entry name" value="beta and beta-prime subunits of DNA dependent RNA-polymerase"/>
    <property type="match status" value="1"/>
</dbReference>
<protein>
    <recommendedName>
        <fullName evidence="1">RNA polymerase Rpb2 domain-containing protein</fullName>
    </recommendedName>
</protein>
<keyword evidence="3" id="KW-1185">Reference proteome</keyword>
<sequence>MLGVRRKRGSREMSGLVEIKRDQQHGEVRIFTDAGRILRPLLVVENLKKIKRIKGHYNFLSLLEDGIIQLVGVEEEEDSAESLGGIKKLFMGEGDQLPLHYTHFVS</sequence>
<dbReference type="GO" id="GO:0006351">
    <property type="term" value="P:DNA-templated transcription"/>
    <property type="evidence" value="ECO:0007669"/>
    <property type="project" value="InterPro"/>
</dbReference>
<reference evidence="2 3" key="1">
    <citation type="submission" date="2024-01" db="EMBL/GenBank/DDBJ databases">
        <title>Genome assemblies of Stephania.</title>
        <authorList>
            <person name="Yang L."/>
        </authorList>
    </citation>
    <scope>NUCLEOTIDE SEQUENCE [LARGE SCALE GENOMIC DNA]</scope>
    <source>
        <strain evidence="2">YNDBR</strain>
        <tissue evidence="2">Leaf</tissue>
    </source>
</reference>
<dbReference type="InterPro" id="IPR007646">
    <property type="entry name" value="RNA_pol_Rpb2_4"/>
</dbReference>
<name>A0AAP0K081_9MAGN</name>
<proteinExistence type="predicted"/>
<dbReference type="GO" id="GO:0003899">
    <property type="term" value="F:DNA-directed RNA polymerase activity"/>
    <property type="evidence" value="ECO:0007669"/>
    <property type="project" value="InterPro"/>
</dbReference>
<dbReference type="EMBL" id="JBBNAF010000005">
    <property type="protein sequence ID" value="KAK9142910.1"/>
    <property type="molecule type" value="Genomic_DNA"/>
</dbReference>
<evidence type="ECO:0000313" key="2">
    <source>
        <dbReference type="EMBL" id="KAK9142910.1"/>
    </source>
</evidence>
<feature type="domain" description="RNA polymerase Rpb2" evidence="1">
    <location>
        <begin position="4"/>
        <end position="45"/>
    </location>
</feature>
<organism evidence="2 3">
    <name type="scientific">Stephania yunnanensis</name>
    <dbReference type="NCBI Taxonomy" id="152371"/>
    <lineage>
        <taxon>Eukaryota</taxon>
        <taxon>Viridiplantae</taxon>
        <taxon>Streptophyta</taxon>
        <taxon>Embryophyta</taxon>
        <taxon>Tracheophyta</taxon>
        <taxon>Spermatophyta</taxon>
        <taxon>Magnoliopsida</taxon>
        <taxon>Ranunculales</taxon>
        <taxon>Menispermaceae</taxon>
        <taxon>Menispermoideae</taxon>
        <taxon>Cissampelideae</taxon>
        <taxon>Stephania</taxon>
    </lineage>
</organism>
<evidence type="ECO:0000313" key="3">
    <source>
        <dbReference type="Proteomes" id="UP001420932"/>
    </source>
</evidence>
<dbReference type="Proteomes" id="UP001420932">
    <property type="component" value="Unassembled WGS sequence"/>
</dbReference>
<accession>A0AAP0K081</accession>
<comment type="caution">
    <text evidence="2">The sequence shown here is derived from an EMBL/GenBank/DDBJ whole genome shotgun (WGS) entry which is preliminary data.</text>
</comment>
<gene>
    <name evidence="2" type="ORF">Syun_012310</name>
</gene>
<dbReference type="Pfam" id="PF04566">
    <property type="entry name" value="RNA_pol_Rpb2_4"/>
    <property type="match status" value="1"/>
</dbReference>
<dbReference type="AlphaFoldDB" id="A0AAP0K081"/>
<evidence type="ECO:0000259" key="1">
    <source>
        <dbReference type="Pfam" id="PF04566"/>
    </source>
</evidence>
<dbReference type="GO" id="GO:0003677">
    <property type="term" value="F:DNA binding"/>
    <property type="evidence" value="ECO:0007669"/>
    <property type="project" value="InterPro"/>
</dbReference>